<organism evidence="2 3">
    <name type="scientific">Arthrobacter phage SilentRX</name>
    <dbReference type="NCBI Taxonomy" id="2836091"/>
    <lineage>
        <taxon>Viruses</taxon>
        <taxon>Duplodnaviria</taxon>
        <taxon>Heunggongvirae</taxon>
        <taxon>Uroviricota</taxon>
        <taxon>Caudoviricetes</taxon>
        <taxon>Silentrexvirus</taxon>
        <taxon>Silentrexvirus silentrx</taxon>
    </lineage>
</organism>
<dbReference type="Proteomes" id="UP000693725">
    <property type="component" value="Segment"/>
</dbReference>
<dbReference type="EMBL" id="MW862992">
    <property type="protein sequence ID" value="QWY82754.1"/>
    <property type="molecule type" value="Genomic_DNA"/>
</dbReference>
<evidence type="ECO:0000313" key="2">
    <source>
        <dbReference type="EMBL" id="QWY82754.1"/>
    </source>
</evidence>
<sequence>MKAVRFSKGVEPLLVPIDQVKQHPDNPNNGDDENLVESIQVNGFVTAVTADVNTGYIVAGNTRYRALLALGATQIPVIWEDRWNAEGAVRYMVGDNASARRAVMDEAALIELLGQLAETERGLQGTSITQPEYEKMLMDFANSQDMPDTGGFGGQPEMGALGLYQVIVEFEGDRDERDVLFAELAERYPEKVRVANL</sequence>
<dbReference type="KEGG" id="vg:77932272"/>
<dbReference type="GeneID" id="77932272"/>
<dbReference type="SMART" id="SM00470">
    <property type="entry name" value="ParB"/>
    <property type="match status" value="1"/>
</dbReference>
<evidence type="ECO:0000313" key="3">
    <source>
        <dbReference type="Proteomes" id="UP000693725"/>
    </source>
</evidence>
<dbReference type="Gene3D" id="3.90.1530.10">
    <property type="entry name" value="Conserved hypothetical protein from pyrococcus furiosus pfu- 392566-001, ParB domain"/>
    <property type="match status" value="1"/>
</dbReference>
<feature type="domain" description="ParB-like N-terminal" evidence="1">
    <location>
        <begin position="13"/>
        <end position="96"/>
    </location>
</feature>
<dbReference type="Pfam" id="PF02195">
    <property type="entry name" value="ParB_N"/>
    <property type="match status" value="1"/>
</dbReference>
<name>A0A8F3EBI9_9CAUD</name>
<evidence type="ECO:0000259" key="1">
    <source>
        <dbReference type="SMART" id="SM00470"/>
    </source>
</evidence>
<proteinExistence type="predicted"/>
<accession>A0A8F3EBI9</accession>
<gene>
    <name evidence="2" type="primary">10</name>
    <name evidence="2" type="ORF">SEA_SILENTRX_10</name>
</gene>
<protein>
    <submittedName>
        <fullName evidence="2">ParB-like nuclease domain protein</fullName>
    </submittedName>
</protein>
<dbReference type="RefSeq" id="YP_010656391.1">
    <property type="nucleotide sequence ID" value="NC_070838.1"/>
</dbReference>
<keyword evidence="3" id="KW-1185">Reference proteome</keyword>
<dbReference type="InterPro" id="IPR003115">
    <property type="entry name" value="ParB_N"/>
</dbReference>
<dbReference type="SUPFAM" id="SSF110849">
    <property type="entry name" value="ParB/Sulfiredoxin"/>
    <property type="match status" value="1"/>
</dbReference>
<reference evidence="2" key="1">
    <citation type="submission" date="2021-04" db="EMBL/GenBank/DDBJ databases">
        <authorList>
            <person name="Edwards E.G."/>
            <person name="Siddiqui F.A."/>
            <person name="Anastasi R.E."/>
            <person name="Conroy D.J."/>
            <person name="Gerton T.J."/>
            <person name="Laizure I.E."/>
            <person name="Reynolds J.D."/>
            <person name="Ulker M."/>
            <person name="Ouellette S.K."/>
            <person name="Duggan K.O."/>
            <person name="Johnson K.C."/>
            <person name="MacLea K.S."/>
            <person name="Garlena R.A."/>
            <person name="Russell D.A."/>
            <person name="Jacobs-Sera D."/>
            <person name="Hatfull G.F."/>
        </authorList>
    </citation>
    <scope>NUCLEOTIDE SEQUENCE</scope>
</reference>
<dbReference type="InterPro" id="IPR036086">
    <property type="entry name" value="ParB/Sulfiredoxin_sf"/>
</dbReference>